<dbReference type="Proteomes" id="UP001515480">
    <property type="component" value="Unassembled WGS sequence"/>
</dbReference>
<reference evidence="2 3" key="1">
    <citation type="journal article" date="2024" name="Science">
        <title>Giant polyketide synthase enzymes in the biosynthesis of giant marine polyether toxins.</title>
        <authorList>
            <person name="Fallon T.R."/>
            <person name="Shende V.V."/>
            <person name="Wierzbicki I.H."/>
            <person name="Pendleton A.L."/>
            <person name="Watervoot N.F."/>
            <person name="Auber R.P."/>
            <person name="Gonzalez D.J."/>
            <person name="Wisecaver J.H."/>
            <person name="Moore B.S."/>
        </authorList>
    </citation>
    <scope>NUCLEOTIDE SEQUENCE [LARGE SCALE GENOMIC DNA]</scope>
    <source>
        <strain evidence="2 3">12B1</strain>
    </source>
</reference>
<evidence type="ECO:0008006" key="4">
    <source>
        <dbReference type="Google" id="ProtNLM"/>
    </source>
</evidence>
<evidence type="ECO:0000256" key="1">
    <source>
        <dbReference type="SAM" id="MobiDB-lite"/>
    </source>
</evidence>
<feature type="region of interest" description="Disordered" evidence="1">
    <location>
        <begin position="376"/>
        <end position="398"/>
    </location>
</feature>
<feature type="compositionally biased region" description="Low complexity" evidence="1">
    <location>
        <begin position="383"/>
        <end position="396"/>
    </location>
</feature>
<proteinExistence type="predicted"/>
<feature type="region of interest" description="Disordered" evidence="1">
    <location>
        <begin position="215"/>
        <end position="245"/>
    </location>
</feature>
<organism evidence="2 3">
    <name type="scientific">Prymnesium parvum</name>
    <name type="common">Toxic golden alga</name>
    <dbReference type="NCBI Taxonomy" id="97485"/>
    <lineage>
        <taxon>Eukaryota</taxon>
        <taxon>Haptista</taxon>
        <taxon>Haptophyta</taxon>
        <taxon>Prymnesiophyceae</taxon>
        <taxon>Prymnesiales</taxon>
        <taxon>Prymnesiaceae</taxon>
        <taxon>Prymnesium</taxon>
    </lineage>
</organism>
<evidence type="ECO:0000313" key="3">
    <source>
        <dbReference type="Proteomes" id="UP001515480"/>
    </source>
</evidence>
<evidence type="ECO:0000313" key="2">
    <source>
        <dbReference type="EMBL" id="KAL1521355.1"/>
    </source>
</evidence>
<gene>
    <name evidence="2" type="ORF">AB1Y20_021022</name>
</gene>
<name>A0AB34JH62_PRYPA</name>
<keyword evidence="3" id="KW-1185">Reference proteome</keyword>
<feature type="compositionally biased region" description="Polar residues" evidence="1">
    <location>
        <begin position="215"/>
        <end position="241"/>
    </location>
</feature>
<comment type="caution">
    <text evidence="2">The sequence shown here is derived from an EMBL/GenBank/DDBJ whole genome shotgun (WGS) entry which is preliminary data.</text>
</comment>
<dbReference type="EMBL" id="JBGBPQ010000007">
    <property type="protein sequence ID" value="KAL1521355.1"/>
    <property type="molecule type" value="Genomic_DNA"/>
</dbReference>
<dbReference type="AlphaFoldDB" id="A0AB34JH62"/>
<protein>
    <recommendedName>
        <fullName evidence="4">Ubiquitinyl hydrolase 1</fullName>
    </recommendedName>
</protein>
<sequence length="420" mass="46910">MEFGWQHGGQLPWPFHTEPSQEFEHLTACSQVYLVSLHALVDAFAGGMSANRSLIVIEPAARAYVKRSLTYASGRHLAGGFGFLSLARTPMDATVPPLQPWWCMATFEEIIAIIKSQVHVKGIRLRIKASFFGVEWAASQEQETFLGVVDRWHTKPAILYVRWDGWSKNRACPLHSMEKDTDGEPLNLELLNFEDGRPPPVLIDREDDAVALTVDQGQQDQQCGPSSSAPQDGSCSSSSTDAGAETDETVEIVLQSEMKPLGIKSLAWTKTKAEGVNVDARTQERSKPMLNANFDLKDITAFFYYLYPEEWVDLQLNHSTPAYAASTVADCRAAVAMLFREHDEAFATMVVYVPFTKLFVLFSSTRIKPPANPSKRLTLSFRHSSNPKSHSPSKAAPHIRPRISKTWLQHVDDDRMFANV</sequence>
<accession>A0AB34JH62</accession>